<feature type="coiled-coil region" evidence="1">
    <location>
        <begin position="441"/>
        <end position="541"/>
    </location>
</feature>
<dbReference type="Proteomes" id="UP000009168">
    <property type="component" value="Unassembled WGS sequence"/>
</dbReference>
<evidence type="ECO:0000256" key="2">
    <source>
        <dbReference type="SAM" id="MobiDB-lite"/>
    </source>
</evidence>
<gene>
    <name evidence="4" type="ORF">TTHERM_00028650</name>
</gene>
<dbReference type="Gene3D" id="2.60.40.150">
    <property type="entry name" value="C2 domain"/>
    <property type="match status" value="1"/>
</dbReference>
<feature type="region of interest" description="Disordered" evidence="2">
    <location>
        <begin position="55"/>
        <end position="74"/>
    </location>
</feature>
<dbReference type="CDD" id="cd00030">
    <property type="entry name" value="C2"/>
    <property type="match status" value="1"/>
</dbReference>
<protein>
    <recommendedName>
        <fullName evidence="3">C2 domain-containing protein</fullName>
    </recommendedName>
</protein>
<organism evidence="4 5">
    <name type="scientific">Tetrahymena thermophila (strain SB210)</name>
    <dbReference type="NCBI Taxonomy" id="312017"/>
    <lineage>
        <taxon>Eukaryota</taxon>
        <taxon>Sar</taxon>
        <taxon>Alveolata</taxon>
        <taxon>Ciliophora</taxon>
        <taxon>Intramacronucleata</taxon>
        <taxon>Oligohymenophorea</taxon>
        <taxon>Hymenostomatida</taxon>
        <taxon>Tetrahymenina</taxon>
        <taxon>Tetrahymenidae</taxon>
        <taxon>Tetrahymena</taxon>
    </lineage>
</organism>
<dbReference type="InParanoid" id="Q22N09"/>
<dbReference type="GeneID" id="7842259"/>
<keyword evidence="1" id="KW-0175">Coiled coil</keyword>
<dbReference type="HOGENOM" id="CLU_487077_0_0_1"/>
<evidence type="ECO:0000259" key="3">
    <source>
        <dbReference type="Pfam" id="PF00168"/>
    </source>
</evidence>
<dbReference type="InterPro" id="IPR000008">
    <property type="entry name" value="C2_dom"/>
</dbReference>
<name>Q22N09_TETTS</name>
<proteinExistence type="predicted"/>
<sequence length="674" mass="77608">MNSQKQEQIKQQQLSQQQIISNSNPLYSGNSILSAQTIINNPQQNPQMYLSYPQQQQQALSNSLKKNQPNSNNNNINKSFASFLSGVNDIQAQQNSNQANLCQQQQQPTIMQQSYTQQQVKGLQIQSFIIKIIEGKLKLANSADLKPFVQVQFGKRIWRTQINKGSYPKWNEEKKFDILSNKGFDLTNPGGVCNSSVTTQSSCSSISPQTSQNQQIQIFQQQQLLNGQYQVNSSGQVDFNIEIVVLHKSENEEIELGRTSINVEEQQQQTSKWFIIENNGSIFGSVQIQFQFEYANYQLQINKTSHQIYLNQKTNQKQQQQQVAFPQYNYQKSLEDLQNSKQPQAHLINTASNSVNHTPNLNINKRNPSSHSENNSFQDFQIIPQTTSRVALVNQNGQDSILEPISKVNLGFSGNSQMINNNISSNNLGYQCRQYDMSDLISQLQQEHEFLLKRDRILQEKYQQAQADSQNISKEQLKLEQQQQNIKLQESQLRQRQSGLEQQKDDFEKQIIRLEESKKILHQYIQEYQNLAAEEQELQKSTTKIRSDVKIMNEEEPEILDTLNTLSRRNNSEILQLKIFKLKMINHLKEINSIFYNQKASSVKKPLNASHQRAKSFSNHYSLVGVDTITDYTVTLKNLQNKISGLKDIINTKNLEIENLRDQICQIQSSYDGQ</sequence>
<reference evidence="5" key="1">
    <citation type="journal article" date="2006" name="PLoS Biol.">
        <title>Macronuclear genome sequence of the ciliate Tetrahymena thermophila, a model eukaryote.</title>
        <authorList>
            <person name="Eisen J.A."/>
            <person name="Coyne R.S."/>
            <person name="Wu M."/>
            <person name="Wu D."/>
            <person name="Thiagarajan M."/>
            <person name="Wortman J.R."/>
            <person name="Badger J.H."/>
            <person name="Ren Q."/>
            <person name="Amedeo P."/>
            <person name="Jones K.M."/>
            <person name="Tallon L.J."/>
            <person name="Delcher A.L."/>
            <person name="Salzberg S.L."/>
            <person name="Silva J.C."/>
            <person name="Haas B.J."/>
            <person name="Majoros W.H."/>
            <person name="Farzad M."/>
            <person name="Carlton J.M."/>
            <person name="Smith R.K. Jr."/>
            <person name="Garg J."/>
            <person name="Pearlman R.E."/>
            <person name="Karrer K.M."/>
            <person name="Sun L."/>
            <person name="Manning G."/>
            <person name="Elde N.C."/>
            <person name="Turkewitz A.P."/>
            <person name="Asai D.J."/>
            <person name="Wilkes D.E."/>
            <person name="Wang Y."/>
            <person name="Cai H."/>
            <person name="Collins K."/>
            <person name="Stewart B.A."/>
            <person name="Lee S.R."/>
            <person name="Wilamowska K."/>
            <person name="Weinberg Z."/>
            <person name="Ruzzo W.L."/>
            <person name="Wloga D."/>
            <person name="Gaertig J."/>
            <person name="Frankel J."/>
            <person name="Tsao C.-C."/>
            <person name="Gorovsky M.A."/>
            <person name="Keeling P.J."/>
            <person name="Waller R.F."/>
            <person name="Patron N.J."/>
            <person name="Cherry J.M."/>
            <person name="Stover N.A."/>
            <person name="Krieger C.J."/>
            <person name="del Toro C."/>
            <person name="Ryder H.F."/>
            <person name="Williamson S.C."/>
            <person name="Barbeau R.A."/>
            <person name="Hamilton E.P."/>
            <person name="Orias E."/>
        </authorList>
    </citation>
    <scope>NUCLEOTIDE SEQUENCE [LARGE SCALE GENOMIC DNA]</scope>
    <source>
        <strain evidence="5">SB210</strain>
    </source>
</reference>
<dbReference type="RefSeq" id="XP_976861.2">
    <property type="nucleotide sequence ID" value="XM_971768.2"/>
</dbReference>
<evidence type="ECO:0000313" key="5">
    <source>
        <dbReference type="Proteomes" id="UP000009168"/>
    </source>
</evidence>
<evidence type="ECO:0000313" key="4">
    <source>
        <dbReference type="EMBL" id="EAR86443.2"/>
    </source>
</evidence>
<dbReference type="EMBL" id="GG662720">
    <property type="protein sequence ID" value="EAR86443.2"/>
    <property type="molecule type" value="Genomic_DNA"/>
</dbReference>
<keyword evidence="5" id="KW-1185">Reference proteome</keyword>
<dbReference type="Pfam" id="PF00168">
    <property type="entry name" value="C2"/>
    <property type="match status" value="1"/>
</dbReference>
<accession>Q22N09</accession>
<feature type="coiled-coil region" evidence="1">
    <location>
        <begin position="636"/>
        <end position="663"/>
    </location>
</feature>
<dbReference type="AlphaFoldDB" id="Q22N09"/>
<dbReference type="InterPro" id="IPR035892">
    <property type="entry name" value="C2_domain_sf"/>
</dbReference>
<dbReference type="SUPFAM" id="SSF49562">
    <property type="entry name" value="C2 domain (Calcium/lipid-binding domain, CaLB)"/>
    <property type="match status" value="1"/>
</dbReference>
<feature type="domain" description="C2" evidence="3">
    <location>
        <begin position="130"/>
        <end position="180"/>
    </location>
</feature>
<evidence type="ECO:0000256" key="1">
    <source>
        <dbReference type="SAM" id="Coils"/>
    </source>
</evidence>
<dbReference type="KEGG" id="tet:TTHERM_00028650"/>